<feature type="transmembrane region" description="Helical" evidence="8">
    <location>
        <begin position="77"/>
        <end position="99"/>
    </location>
</feature>
<accession>A0A6A4WYJ8</accession>
<keyword evidence="5 8" id="KW-1133">Transmembrane helix</keyword>
<feature type="transmembrane region" description="Helical" evidence="8">
    <location>
        <begin position="111"/>
        <end position="131"/>
    </location>
</feature>
<comment type="subcellular location">
    <subcellularLocation>
        <location evidence="1 8">Cell membrane</location>
        <topology evidence="1 8">Multi-pass membrane protein</topology>
    </subcellularLocation>
</comment>
<feature type="transmembrane region" description="Helical" evidence="8">
    <location>
        <begin position="239"/>
        <end position="262"/>
    </location>
</feature>
<name>A0A6A4WYJ8_AMPAM</name>
<dbReference type="GO" id="GO:0016323">
    <property type="term" value="C:basolateral plasma membrane"/>
    <property type="evidence" value="ECO:0007669"/>
    <property type="project" value="TreeGrafter"/>
</dbReference>
<dbReference type="SUPFAM" id="SSF100895">
    <property type="entry name" value="Kazal-type serine protease inhibitors"/>
    <property type="match status" value="1"/>
</dbReference>
<dbReference type="GO" id="GO:0006811">
    <property type="term" value="P:monoatomic ion transport"/>
    <property type="evidence" value="ECO:0007669"/>
    <property type="project" value="UniProtKB-KW"/>
</dbReference>
<organism evidence="10 11">
    <name type="scientific">Amphibalanus amphitrite</name>
    <name type="common">Striped barnacle</name>
    <name type="synonym">Balanus amphitrite</name>
    <dbReference type="NCBI Taxonomy" id="1232801"/>
    <lineage>
        <taxon>Eukaryota</taxon>
        <taxon>Metazoa</taxon>
        <taxon>Ecdysozoa</taxon>
        <taxon>Arthropoda</taxon>
        <taxon>Crustacea</taxon>
        <taxon>Multicrustacea</taxon>
        <taxon>Cirripedia</taxon>
        <taxon>Thoracica</taxon>
        <taxon>Thoracicalcarea</taxon>
        <taxon>Balanomorpha</taxon>
        <taxon>Balanoidea</taxon>
        <taxon>Balanidae</taxon>
        <taxon>Amphibalaninae</taxon>
        <taxon>Amphibalanus</taxon>
    </lineage>
</organism>
<evidence type="ECO:0000259" key="9">
    <source>
        <dbReference type="PROSITE" id="PS51465"/>
    </source>
</evidence>
<feature type="transmembrane region" description="Helical" evidence="8">
    <location>
        <begin position="44"/>
        <end position="65"/>
    </location>
</feature>
<dbReference type="GO" id="GO:0043252">
    <property type="term" value="P:sodium-independent organic anion transport"/>
    <property type="evidence" value="ECO:0007669"/>
    <property type="project" value="TreeGrafter"/>
</dbReference>
<proteinExistence type="inferred from homology"/>
<dbReference type="Pfam" id="PF03137">
    <property type="entry name" value="OATP"/>
    <property type="match status" value="1"/>
</dbReference>
<dbReference type="NCBIfam" id="TIGR00805">
    <property type="entry name" value="oat"/>
    <property type="match status" value="1"/>
</dbReference>
<dbReference type="InterPro" id="IPR004156">
    <property type="entry name" value="OATP"/>
</dbReference>
<dbReference type="InterPro" id="IPR002350">
    <property type="entry name" value="Kazal_dom"/>
</dbReference>
<dbReference type="AlphaFoldDB" id="A0A6A4WYJ8"/>
<dbReference type="EMBL" id="VIIS01000314">
    <property type="protein sequence ID" value="KAF0310389.1"/>
    <property type="molecule type" value="Genomic_DNA"/>
</dbReference>
<dbReference type="Proteomes" id="UP000440578">
    <property type="component" value="Unassembled WGS sequence"/>
</dbReference>
<feature type="transmembrane region" description="Helical" evidence="8">
    <location>
        <begin position="330"/>
        <end position="352"/>
    </location>
</feature>
<dbReference type="SUPFAM" id="SSF103473">
    <property type="entry name" value="MFS general substrate transporter"/>
    <property type="match status" value="2"/>
</dbReference>
<evidence type="ECO:0000256" key="4">
    <source>
        <dbReference type="ARBA" id="ARBA00022692"/>
    </source>
</evidence>
<evidence type="ECO:0000256" key="3">
    <source>
        <dbReference type="ARBA" id="ARBA00022475"/>
    </source>
</evidence>
<evidence type="ECO:0000256" key="7">
    <source>
        <dbReference type="ARBA" id="ARBA00023157"/>
    </source>
</evidence>
<feature type="domain" description="Kazal-like" evidence="9">
    <location>
        <begin position="157"/>
        <end position="206"/>
    </location>
</feature>
<dbReference type="InterPro" id="IPR036058">
    <property type="entry name" value="Kazal_dom_sf"/>
</dbReference>
<comment type="caution">
    <text evidence="10">The sequence shown here is derived from an EMBL/GenBank/DDBJ whole genome shotgun (WGS) entry which is preliminary data.</text>
</comment>
<keyword evidence="3" id="KW-1003">Cell membrane</keyword>
<keyword evidence="4 8" id="KW-0812">Transmembrane</keyword>
<dbReference type="Pfam" id="PF07648">
    <property type="entry name" value="Kazal_2"/>
    <property type="match status" value="1"/>
</dbReference>
<reference evidence="10 11" key="1">
    <citation type="submission" date="2019-07" db="EMBL/GenBank/DDBJ databases">
        <title>Draft genome assembly of a fouling barnacle, Amphibalanus amphitrite (Darwin, 1854): The first reference genome for Thecostraca.</title>
        <authorList>
            <person name="Kim W."/>
        </authorList>
    </citation>
    <scope>NUCLEOTIDE SEQUENCE [LARGE SCALE GENOMIC DNA]</scope>
    <source>
        <strain evidence="10">SNU_AA5</strain>
        <tissue evidence="10">Soma without cirri and trophi</tissue>
    </source>
</reference>
<keyword evidence="7" id="KW-1015">Disulfide bond</keyword>
<evidence type="ECO:0000256" key="2">
    <source>
        <dbReference type="ARBA" id="ARBA00009657"/>
    </source>
</evidence>
<evidence type="ECO:0000313" key="10">
    <source>
        <dbReference type="EMBL" id="KAF0310389.1"/>
    </source>
</evidence>
<keyword evidence="11" id="KW-1185">Reference proteome</keyword>
<comment type="similarity">
    <text evidence="2 8">Belongs to the organo anion transporter (TC 2.A.60) family.</text>
</comment>
<gene>
    <name evidence="10" type="primary">SLCO5A1_1</name>
    <name evidence="10" type="ORF">FJT64_002017</name>
</gene>
<keyword evidence="6 8" id="KW-0472">Membrane</keyword>
<sequence>MCRRLAGSASTACARHAPTTDGMSKTCRSRCGSWCVTQSTWSPVLGACMELMIVSGFIVFLPKYLETQFSLSKSQASVFAGGIAIPGACMGVFMGGYILKRLQLRPKGAVQLILIFQMISLAMYSVLFVVGCDNVKMAGATAPYSLSSRQSPEMFSVNLTASCNFGCDCDRNEVEPVCGTNGLTYFSPCHAGCTTYSAESNYTNCACINEAGNSSSQYAEITMVPVATPGSCSRACSNALPFMVLLFFMTFVVAITQMPLLMIVLRSVDEEERAFALGMQFVIFRLFAYIPSPILFGNVIDSTCVLWKSQCGERAGRCLIYDIEVFRFKYVGICAGLKVLSLIIFLLDWFMIRWKYKLDMNHTMTVGDIVNSIISVDRGYREVEVDEAIEEEERLACGDEPLAPRGSIDSCDSALLGDDEHTAVHGV</sequence>
<dbReference type="InterPro" id="IPR036259">
    <property type="entry name" value="MFS_trans_sf"/>
</dbReference>
<evidence type="ECO:0000256" key="6">
    <source>
        <dbReference type="ARBA" id="ARBA00023136"/>
    </source>
</evidence>
<evidence type="ECO:0000313" key="11">
    <source>
        <dbReference type="Proteomes" id="UP000440578"/>
    </source>
</evidence>
<dbReference type="GO" id="GO:0015347">
    <property type="term" value="F:sodium-independent organic anion transmembrane transporter activity"/>
    <property type="evidence" value="ECO:0007669"/>
    <property type="project" value="TreeGrafter"/>
</dbReference>
<protein>
    <recommendedName>
        <fullName evidence="8">Solute carrier organic anion transporter family member</fullName>
    </recommendedName>
</protein>
<keyword evidence="8" id="KW-0813">Transport</keyword>
<evidence type="ECO:0000256" key="1">
    <source>
        <dbReference type="ARBA" id="ARBA00004651"/>
    </source>
</evidence>
<feature type="transmembrane region" description="Helical" evidence="8">
    <location>
        <begin position="274"/>
        <end position="292"/>
    </location>
</feature>
<comment type="caution">
    <text evidence="8">Lacks conserved residue(s) required for the propagation of feature annotation.</text>
</comment>
<dbReference type="PANTHER" id="PTHR11388:SF142">
    <property type="entry name" value="SOLUTE CARRIER ORGANIC ANION TRANSPORTER FAMILY MEMBER 5A1"/>
    <property type="match status" value="1"/>
</dbReference>
<dbReference type="OrthoDB" id="5062115at2759"/>
<dbReference type="PROSITE" id="PS51465">
    <property type="entry name" value="KAZAL_2"/>
    <property type="match status" value="1"/>
</dbReference>
<keyword evidence="8" id="KW-0406">Ion transport</keyword>
<evidence type="ECO:0000256" key="5">
    <source>
        <dbReference type="ARBA" id="ARBA00022989"/>
    </source>
</evidence>
<dbReference type="PANTHER" id="PTHR11388">
    <property type="entry name" value="ORGANIC ANION TRANSPORTER"/>
    <property type="match status" value="1"/>
</dbReference>
<evidence type="ECO:0000256" key="8">
    <source>
        <dbReference type="RuleBase" id="RU362056"/>
    </source>
</evidence>